<accession>A0A4S8LLF9</accession>
<dbReference type="EMBL" id="ML179345">
    <property type="protein sequence ID" value="THU90102.1"/>
    <property type="molecule type" value="Genomic_DNA"/>
</dbReference>
<sequence length="94" mass="10532">MASAKIATLIIRYSTEESSKAVSSVNRRFNEKLGFGHGQPVPSPPPPKEESLFDKLGSSFGHKRAEEEPPKPQTLGDKIQVTKMIRKLRRRKDS</sequence>
<name>A0A4S8LLF9_DENBC</name>
<keyword evidence="3" id="KW-1185">Reference proteome</keyword>
<reference evidence="2 3" key="1">
    <citation type="journal article" date="2019" name="Nat. Ecol. Evol.">
        <title>Megaphylogeny resolves global patterns of mushroom evolution.</title>
        <authorList>
            <person name="Varga T."/>
            <person name="Krizsan K."/>
            <person name="Foldi C."/>
            <person name="Dima B."/>
            <person name="Sanchez-Garcia M."/>
            <person name="Sanchez-Ramirez S."/>
            <person name="Szollosi G.J."/>
            <person name="Szarkandi J.G."/>
            <person name="Papp V."/>
            <person name="Albert L."/>
            <person name="Andreopoulos W."/>
            <person name="Angelini C."/>
            <person name="Antonin V."/>
            <person name="Barry K.W."/>
            <person name="Bougher N.L."/>
            <person name="Buchanan P."/>
            <person name="Buyck B."/>
            <person name="Bense V."/>
            <person name="Catcheside P."/>
            <person name="Chovatia M."/>
            <person name="Cooper J."/>
            <person name="Damon W."/>
            <person name="Desjardin D."/>
            <person name="Finy P."/>
            <person name="Geml J."/>
            <person name="Haridas S."/>
            <person name="Hughes K."/>
            <person name="Justo A."/>
            <person name="Karasinski D."/>
            <person name="Kautmanova I."/>
            <person name="Kiss B."/>
            <person name="Kocsube S."/>
            <person name="Kotiranta H."/>
            <person name="LaButti K.M."/>
            <person name="Lechner B.E."/>
            <person name="Liimatainen K."/>
            <person name="Lipzen A."/>
            <person name="Lukacs Z."/>
            <person name="Mihaltcheva S."/>
            <person name="Morgado L.N."/>
            <person name="Niskanen T."/>
            <person name="Noordeloos M.E."/>
            <person name="Ohm R.A."/>
            <person name="Ortiz-Santana B."/>
            <person name="Ovrebo C."/>
            <person name="Racz N."/>
            <person name="Riley R."/>
            <person name="Savchenko A."/>
            <person name="Shiryaev A."/>
            <person name="Soop K."/>
            <person name="Spirin V."/>
            <person name="Szebenyi C."/>
            <person name="Tomsovsky M."/>
            <person name="Tulloss R.E."/>
            <person name="Uehling J."/>
            <person name="Grigoriev I.V."/>
            <person name="Vagvolgyi C."/>
            <person name="Papp T."/>
            <person name="Martin F.M."/>
            <person name="Miettinen O."/>
            <person name="Hibbett D.S."/>
            <person name="Nagy L.G."/>
        </authorList>
    </citation>
    <scope>NUCLEOTIDE SEQUENCE [LARGE SCALE GENOMIC DNA]</scope>
    <source>
        <strain evidence="2 3">CBS 962.96</strain>
    </source>
</reference>
<proteinExistence type="predicted"/>
<gene>
    <name evidence="2" type="ORF">K435DRAFT_275213</name>
</gene>
<protein>
    <submittedName>
        <fullName evidence="2">Uncharacterized protein</fullName>
    </submittedName>
</protein>
<evidence type="ECO:0000313" key="2">
    <source>
        <dbReference type="EMBL" id="THU90102.1"/>
    </source>
</evidence>
<organism evidence="2 3">
    <name type="scientific">Dendrothele bispora (strain CBS 962.96)</name>
    <dbReference type="NCBI Taxonomy" id="1314807"/>
    <lineage>
        <taxon>Eukaryota</taxon>
        <taxon>Fungi</taxon>
        <taxon>Dikarya</taxon>
        <taxon>Basidiomycota</taxon>
        <taxon>Agaricomycotina</taxon>
        <taxon>Agaricomycetes</taxon>
        <taxon>Agaricomycetidae</taxon>
        <taxon>Agaricales</taxon>
        <taxon>Agaricales incertae sedis</taxon>
        <taxon>Dendrothele</taxon>
    </lineage>
</organism>
<dbReference type="Proteomes" id="UP000297245">
    <property type="component" value="Unassembled WGS sequence"/>
</dbReference>
<dbReference type="AlphaFoldDB" id="A0A4S8LLF9"/>
<feature type="region of interest" description="Disordered" evidence="1">
    <location>
        <begin position="33"/>
        <end position="78"/>
    </location>
</feature>
<evidence type="ECO:0000256" key="1">
    <source>
        <dbReference type="SAM" id="MobiDB-lite"/>
    </source>
</evidence>
<evidence type="ECO:0000313" key="3">
    <source>
        <dbReference type="Proteomes" id="UP000297245"/>
    </source>
</evidence>